<comment type="caution">
    <text evidence="2">The sequence shown here is derived from an EMBL/GenBank/DDBJ whole genome shotgun (WGS) entry which is preliminary data.</text>
</comment>
<gene>
    <name evidence="2" type="ORF">AB852_18375</name>
</gene>
<dbReference type="Proteomes" id="UP000186455">
    <property type="component" value="Unassembled WGS sequence"/>
</dbReference>
<evidence type="ECO:0000313" key="2">
    <source>
        <dbReference type="EMBL" id="OKH93458.1"/>
    </source>
</evidence>
<protein>
    <submittedName>
        <fullName evidence="2">Toxin</fullName>
    </submittedName>
</protein>
<dbReference type="STRING" id="1048205.AB852_18375"/>
<evidence type="ECO:0000313" key="3">
    <source>
        <dbReference type="Proteomes" id="UP000186455"/>
    </source>
</evidence>
<accession>A0A1Q4V6G6</accession>
<organism evidence="2 3">
    <name type="scientific">Streptomyces uncialis</name>
    <dbReference type="NCBI Taxonomy" id="1048205"/>
    <lineage>
        <taxon>Bacteria</taxon>
        <taxon>Bacillati</taxon>
        <taxon>Actinomycetota</taxon>
        <taxon>Actinomycetes</taxon>
        <taxon>Kitasatosporales</taxon>
        <taxon>Streptomycetaceae</taxon>
        <taxon>Streptomyces</taxon>
    </lineage>
</organism>
<keyword evidence="3" id="KW-1185">Reference proteome</keyword>
<reference evidence="2 3" key="1">
    <citation type="submission" date="2015-06" db="EMBL/GenBank/DDBJ databases">
        <title>Cloning and characterization of the uncialamcin biosynthetic gene cluster.</title>
        <authorList>
            <person name="Yan X."/>
            <person name="Huang T."/>
            <person name="Ge H."/>
            <person name="Shen B."/>
        </authorList>
    </citation>
    <scope>NUCLEOTIDE SEQUENCE [LARGE SCALE GENOMIC DNA]</scope>
    <source>
        <strain evidence="2 3">DCA2648</strain>
    </source>
</reference>
<name>A0A1Q4V6G6_9ACTN</name>
<evidence type="ECO:0000259" key="1">
    <source>
        <dbReference type="Pfam" id="PF04149"/>
    </source>
</evidence>
<dbReference type="RefSeq" id="WP_073789768.1">
    <property type="nucleotide sequence ID" value="NZ_LFBV01000004.1"/>
</dbReference>
<dbReference type="EMBL" id="LFBV01000004">
    <property type="protein sequence ID" value="OKH93458.1"/>
    <property type="molecule type" value="Genomic_DNA"/>
</dbReference>
<feature type="domain" description="DUF397" evidence="1">
    <location>
        <begin position="4"/>
        <end position="54"/>
    </location>
</feature>
<dbReference type="Pfam" id="PF04149">
    <property type="entry name" value="DUF397"/>
    <property type="match status" value="1"/>
</dbReference>
<dbReference type="InterPro" id="IPR007278">
    <property type="entry name" value="DUF397"/>
</dbReference>
<proteinExistence type="predicted"/>
<dbReference type="AlphaFoldDB" id="A0A1Q4V6G6"/>
<sequence>MSQEWVKSSYSSGQANCVEVRLGESVAQRDSKQAAGPVITHTREGWRTFVTSLRRGDLAS</sequence>